<name>A0ABD3A0F3_9GENT</name>
<dbReference type="Proteomes" id="UP001630127">
    <property type="component" value="Unassembled WGS sequence"/>
</dbReference>
<comment type="caution">
    <text evidence="2">The sequence shown here is derived from an EMBL/GenBank/DDBJ whole genome shotgun (WGS) entry which is preliminary data.</text>
</comment>
<reference evidence="2 3" key="1">
    <citation type="submission" date="2024-11" db="EMBL/GenBank/DDBJ databases">
        <title>A near-complete genome assembly of Cinchona calisaya.</title>
        <authorList>
            <person name="Lian D.C."/>
            <person name="Zhao X.W."/>
            <person name="Wei L."/>
        </authorList>
    </citation>
    <scope>NUCLEOTIDE SEQUENCE [LARGE SCALE GENOMIC DNA]</scope>
    <source>
        <tissue evidence="2">Nenye</tissue>
    </source>
</reference>
<evidence type="ECO:0000313" key="3">
    <source>
        <dbReference type="Proteomes" id="UP001630127"/>
    </source>
</evidence>
<protein>
    <submittedName>
        <fullName evidence="2">Uncharacterized protein</fullName>
    </submittedName>
</protein>
<organism evidence="2 3">
    <name type="scientific">Cinchona calisaya</name>
    <dbReference type="NCBI Taxonomy" id="153742"/>
    <lineage>
        <taxon>Eukaryota</taxon>
        <taxon>Viridiplantae</taxon>
        <taxon>Streptophyta</taxon>
        <taxon>Embryophyta</taxon>
        <taxon>Tracheophyta</taxon>
        <taxon>Spermatophyta</taxon>
        <taxon>Magnoliopsida</taxon>
        <taxon>eudicotyledons</taxon>
        <taxon>Gunneridae</taxon>
        <taxon>Pentapetalae</taxon>
        <taxon>asterids</taxon>
        <taxon>lamiids</taxon>
        <taxon>Gentianales</taxon>
        <taxon>Rubiaceae</taxon>
        <taxon>Cinchonoideae</taxon>
        <taxon>Cinchoneae</taxon>
        <taxon>Cinchona</taxon>
    </lineage>
</organism>
<gene>
    <name evidence="2" type="ORF">ACH5RR_013568</name>
</gene>
<accession>A0ABD3A0F3</accession>
<dbReference type="EMBL" id="JBJUIK010000006">
    <property type="protein sequence ID" value="KAL3525196.1"/>
    <property type="molecule type" value="Genomic_DNA"/>
</dbReference>
<evidence type="ECO:0000313" key="2">
    <source>
        <dbReference type="EMBL" id="KAL3525196.1"/>
    </source>
</evidence>
<sequence length="177" mass="19411">MSKRTSDDKLVDMVDVTKGEMQSNESIGVSRATNEWFEFNNYGRNWQEISLEKTQSLEQALEEQAKNQATRIVYAATALNTDTNRIGVSWVGLDLVAQSSCNDENFLELLCISSEDGHGSASGKLVIVALAVNGGKDCSASLRTEIEGSGGPNDGQRMKNMKERWMGRGREVGEKGE</sequence>
<feature type="compositionally biased region" description="Basic and acidic residues" evidence="1">
    <location>
        <begin position="156"/>
        <end position="177"/>
    </location>
</feature>
<evidence type="ECO:0000256" key="1">
    <source>
        <dbReference type="SAM" id="MobiDB-lite"/>
    </source>
</evidence>
<proteinExistence type="predicted"/>
<dbReference type="AlphaFoldDB" id="A0ABD3A0F3"/>
<feature type="region of interest" description="Disordered" evidence="1">
    <location>
        <begin position="143"/>
        <end position="177"/>
    </location>
</feature>
<keyword evidence="3" id="KW-1185">Reference proteome</keyword>